<protein>
    <submittedName>
        <fullName evidence="1">Uncharacterized protein</fullName>
    </submittedName>
</protein>
<sequence length="129" mass="15109">MNDHIDWKARYIDLEEQMLDMMKMTARLVDKEVHNQSAKITGINTMMIDEQLEVIVKSKSSDAQYLFELITLEEEVLIKKFTHFKNSYKFNTQLINEPFRVRVSIKNQGHGGYDDINVTKVLNQEEGIV</sequence>
<name>A0A4R6BNF2_9STAP</name>
<evidence type="ECO:0000313" key="1">
    <source>
        <dbReference type="EMBL" id="TDM03383.1"/>
    </source>
</evidence>
<gene>
    <name evidence="1" type="ORF">ERX37_04680</name>
</gene>
<keyword evidence="2" id="KW-1185">Reference proteome</keyword>
<proteinExistence type="predicted"/>
<dbReference type="AlphaFoldDB" id="A0A4R6BNF2"/>
<comment type="caution">
    <text evidence="1">The sequence shown here is derived from an EMBL/GenBank/DDBJ whole genome shotgun (WGS) entry which is preliminary data.</text>
</comment>
<organism evidence="1 2">
    <name type="scientific">Macrococcus hajekii</name>
    <dbReference type="NCBI Taxonomy" id="198482"/>
    <lineage>
        <taxon>Bacteria</taxon>
        <taxon>Bacillati</taxon>
        <taxon>Bacillota</taxon>
        <taxon>Bacilli</taxon>
        <taxon>Bacillales</taxon>
        <taxon>Staphylococcaceae</taxon>
        <taxon>Macrococcus</taxon>
    </lineage>
</organism>
<evidence type="ECO:0000313" key="2">
    <source>
        <dbReference type="Proteomes" id="UP000295328"/>
    </source>
</evidence>
<accession>A0A4R6BNF2</accession>
<dbReference type="RefSeq" id="WP_133429479.1">
    <property type="nucleotide sequence ID" value="NZ_BMCC01000001.1"/>
</dbReference>
<dbReference type="OrthoDB" id="2418167at2"/>
<reference evidence="1 2" key="1">
    <citation type="submission" date="2019-01" db="EMBL/GenBank/DDBJ databases">
        <title>Draft genome sequences of the type strains of six Macrococcus species.</title>
        <authorList>
            <person name="Mazhar S."/>
            <person name="Altermann E."/>
            <person name="Hill C."/>
            <person name="Mcauliffe O."/>
        </authorList>
    </citation>
    <scope>NUCLEOTIDE SEQUENCE [LARGE SCALE GENOMIC DNA]</scope>
    <source>
        <strain evidence="1 2">CCM4809</strain>
    </source>
</reference>
<dbReference type="EMBL" id="SCWE01000001">
    <property type="protein sequence ID" value="TDM03383.1"/>
    <property type="molecule type" value="Genomic_DNA"/>
</dbReference>
<dbReference type="Proteomes" id="UP000295328">
    <property type="component" value="Unassembled WGS sequence"/>
</dbReference>